<evidence type="ECO:0000313" key="10">
    <source>
        <dbReference type="Proteomes" id="UP000654075"/>
    </source>
</evidence>
<keyword evidence="3" id="KW-0963">Cytoplasm</keyword>
<dbReference type="SUPFAM" id="SSF48371">
    <property type="entry name" value="ARM repeat"/>
    <property type="match status" value="1"/>
</dbReference>
<dbReference type="InterPro" id="IPR040122">
    <property type="entry name" value="Importin_beta"/>
</dbReference>
<evidence type="ECO:0000256" key="5">
    <source>
        <dbReference type="ARBA" id="ARBA00022927"/>
    </source>
</evidence>
<dbReference type="GO" id="GO:0006606">
    <property type="term" value="P:protein import into nucleus"/>
    <property type="evidence" value="ECO:0007669"/>
    <property type="project" value="InterPro"/>
</dbReference>
<dbReference type="Pfam" id="PF03810">
    <property type="entry name" value="IBN_N"/>
    <property type="match status" value="1"/>
</dbReference>
<dbReference type="OrthoDB" id="10263328at2759"/>
<name>A0A813M1H9_POLGL</name>
<dbReference type="InterPro" id="IPR016024">
    <property type="entry name" value="ARM-type_fold"/>
</dbReference>
<evidence type="ECO:0000313" key="8">
    <source>
        <dbReference type="EMBL" id="CAE8738252.1"/>
    </source>
</evidence>
<keyword evidence="5" id="KW-0653">Protein transport</keyword>
<accession>A0A813M1H9</accession>
<comment type="caution">
    <text evidence="8">The sequence shown here is derived from an EMBL/GenBank/DDBJ whole genome shotgun (WGS) entry which is preliminary data.</text>
</comment>
<evidence type="ECO:0000256" key="4">
    <source>
        <dbReference type="ARBA" id="ARBA00022737"/>
    </source>
</evidence>
<dbReference type="PROSITE" id="PS50166">
    <property type="entry name" value="IMPORTIN_B_NT"/>
    <property type="match status" value="1"/>
</dbReference>
<proteinExistence type="predicted"/>
<gene>
    <name evidence="7" type="ORF">PGLA1383_LOCUS56980</name>
    <name evidence="8" type="ORF">PGLA2088_LOCUS49110</name>
</gene>
<dbReference type="GO" id="GO:0031267">
    <property type="term" value="F:small GTPase binding"/>
    <property type="evidence" value="ECO:0007669"/>
    <property type="project" value="InterPro"/>
</dbReference>
<evidence type="ECO:0000256" key="2">
    <source>
        <dbReference type="ARBA" id="ARBA00022448"/>
    </source>
</evidence>
<dbReference type="Gene3D" id="1.25.10.10">
    <property type="entry name" value="Leucine-rich Repeat Variant"/>
    <property type="match status" value="1"/>
</dbReference>
<protein>
    <recommendedName>
        <fullName evidence="6">Importin N-terminal domain-containing protein</fullName>
    </recommendedName>
</protein>
<dbReference type="EMBL" id="CAJNNV010033166">
    <property type="protein sequence ID" value="CAE8642490.1"/>
    <property type="molecule type" value="Genomic_DNA"/>
</dbReference>
<organism evidence="8 9">
    <name type="scientific">Polarella glacialis</name>
    <name type="common">Dinoflagellate</name>
    <dbReference type="NCBI Taxonomy" id="89957"/>
    <lineage>
        <taxon>Eukaryota</taxon>
        <taxon>Sar</taxon>
        <taxon>Alveolata</taxon>
        <taxon>Dinophyceae</taxon>
        <taxon>Suessiales</taxon>
        <taxon>Suessiaceae</taxon>
        <taxon>Polarella</taxon>
    </lineage>
</organism>
<keyword evidence="2" id="KW-0813">Transport</keyword>
<evidence type="ECO:0000256" key="1">
    <source>
        <dbReference type="ARBA" id="ARBA00004496"/>
    </source>
</evidence>
<dbReference type="OMA" id="SARQHEY"/>
<feature type="non-terminal residue" evidence="8">
    <location>
        <position position="1"/>
    </location>
</feature>
<keyword evidence="4" id="KW-0677">Repeat</keyword>
<evidence type="ECO:0000313" key="7">
    <source>
        <dbReference type="EMBL" id="CAE8642490.1"/>
    </source>
</evidence>
<dbReference type="Proteomes" id="UP000626109">
    <property type="component" value="Unassembled WGS sequence"/>
</dbReference>
<sequence>MSLTELLLATQDPTNRATAEAQIKQAEQASAEQYFTALAQELANGEKPVIARQLAGLLLKNGLSAKDPAKDRELKARWASLPVAGRNLVKEATTSALIAAQVDVGKAAAQVLAKIGAIEIPPNEWPGLVPLLLQHVTNSDPRARQISLITLGYLCEELVTLQE</sequence>
<dbReference type="InterPro" id="IPR011989">
    <property type="entry name" value="ARM-like"/>
</dbReference>
<dbReference type="EMBL" id="CAJNNW010036913">
    <property type="protein sequence ID" value="CAE8738252.1"/>
    <property type="molecule type" value="Genomic_DNA"/>
</dbReference>
<evidence type="ECO:0000313" key="9">
    <source>
        <dbReference type="Proteomes" id="UP000626109"/>
    </source>
</evidence>
<feature type="domain" description="Importin N-terminal" evidence="6">
    <location>
        <begin position="19"/>
        <end position="99"/>
    </location>
</feature>
<dbReference type="SMART" id="SM00913">
    <property type="entry name" value="IBN_N"/>
    <property type="match status" value="1"/>
</dbReference>
<comment type="subcellular location">
    <subcellularLocation>
        <location evidence="1">Cytoplasm</location>
    </subcellularLocation>
</comment>
<evidence type="ECO:0000259" key="6">
    <source>
        <dbReference type="PROSITE" id="PS50166"/>
    </source>
</evidence>
<dbReference type="InterPro" id="IPR001494">
    <property type="entry name" value="Importin-beta_N"/>
</dbReference>
<keyword evidence="10" id="KW-1185">Reference proteome</keyword>
<dbReference type="PANTHER" id="PTHR10527">
    <property type="entry name" value="IMPORTIN BETA"/>
    <property type="match status" value="1"/>
</dbReference>
<reference evidence="8" key="1">
    <citation type="submission" date="2021-02" db="EMBL/GenBank/DDBJ databases">
        <authorList>
            <person name="Dougan E. K."/>
            <person name="Rhodes N."/>
            <person name="Thang M."/>
            <person name="Chan C."/>
        </authorList>
    </citation>
    <scope>NUCLEOTIDE SEQUENCE</scope>
</reference>
<evidence type="ECO:0000256" key="3">
    <source>
        <dbReference type="ARBA" id="ARBA00022490"/>
    </source>
</evidence>
<dbReference type="GO" id="GO:0005737">
    <property type="term" value="C:cytoplasm"/>
    <property type="evidence" value="ECO:0007669"/>
    <property type="project" value="UniProtKB-SubCell"/>
</dbReference>
<dbReference type="AlphaFoldDB" id="A0A813M1H9"/>
<dbReference type="Proteomes" id="UP000654075">
    <property type="component" value="Unassembled WGS sequence"/>
</dbReference>